<gene>
    <name evidence="3" type="ORF">FC46_GL001073</name>
</gene>
<dbReference type="OrthoDB" id="2249781at2"/>
<proteinExistence type="predicted"/>
<protein>
    <recommendedName>
        <fullName evidence="2">LiaF transmembrane domain-containing protein</fullName>
    </recommendedName>
</protein>
<keyword evidence="1" id="KW-1133">Transmembrane helix</keyword>
<dbReference type="Proteomes" id="UP000051036">
    <property type="component" value="Unassembled WGS sequence"/>
</dbReference>
<feature type="transmembrane region" description="Helical" evidence="1">
    <location>
        <begin position="7"/>
        <end position="23"/>
    </location>
</feature>
<feature type="transmembrane region" description="Helical" evidence="1">
    <location>
        <begin position="29"/>
        <end position="49"/>
    </location>
</feature>
<comment type="caution">
    <text evidence="3">The sequence shown here is derived from an EMBL/GenBank/DDBJ whole genome shotgun (WGS) entry which is preliminary data.</text>
</comment>
<feature type="domain" description="LiaF transmembrane" evidence="2">
    <location>
        <begin position="9"/>
        <end position="105"/>
    </location>
</feature>
<dbReference type="InterPro" id="IPR054331">
    <property type="entry name" value="LiaF_TM"/>
</dbReference>
<dbReference type="EMBL" id="AZFM01000003">
    <property type="protein sequence ID" value="KRL91241.1"/>
    <property type="molecule type" value="Genomic_DNA"/>
</dbReference>
<name>A0A0R1UCW3_9LACO</name>
<feature type="transmembrane region" description="Helical" evidence="1">
    <location>
        <begin position="80"/>
        <end position="100"/>
    </location>
</feature>
<keyword evidence="1" id="KW-0472">Membrane</keyword>
<evidence type="ECO:0000259" key="2">
    <source>
        <dbReference type="Pfam" id="PF22570"/>
    </source>
</evidence>
<accession>A0A0R1UCW3</accession>
<evidence type="ECO:0000313" key="4">
    <source>
        <dbReference type="Proteomes" id="UP000051036"/>
    </source>
</evidence>
<evidence type="ECO:0000313" key="3">
    <source>
        <dbReference type="EMBL" id="KRL91241.1"/>
    </source>
</evidence>
<dbReference type="RefSeq" id="WP_057797333.1">
    <property type="nucleotide sequence ID" value="NZ_AZFM01000003.1"/>
</dbReference>
<feature type="transmembrane region" description="Helical" evidence="1">
    <location>
        <begin position="56"/>
        <end position="74"/>
    </location>
</feature>
<dbReference type="Pfam" id="PF22570">
    <property type="entry name" value="LiaF-TM"/>
    <property type="match status" value="1"/>
</dbReference>
<dbReference type="STRING" id="1423763.FC46_GL001073"/>
<evidence type="ECO:0000256" key="1">
    <source>
        <dbReference type="SAM" id="Phobius"/>
    </source>
</evidence>
<dbReference type="PATRIC" id="fig|1423763.3.peg.1089"/>
<sequence length="252" mass="27862">MKAKWGRIVWGVGFIAAAIFLVVDQLNLLPVAIGFWSIFWTVIFTASLITSLFNKNLYGSIFSIAFLLIVYVKPLHIEVLSPWTILLVALLASIGLSLVFRKSFKPTVIINGERVNANWSDLKNDHSFKADNVLNDTSFGVNSDNVVISEKMSDASRYVHSQNLKTITINSTMGDIDVYLDDARAAGDEVIVNINSSMSDIALYIPKDWQVVNNLQGGFGDVEIDYSKADGPKLILQGKQNMGDLGVHHINK</sequence>
<dbReference type="AlphaFoldDB" id="A0A0R1UCW3"/>
<keyword evidence="1" id="KW-0812">Transmembrane</keyword>
<reference evidence="3 4" key="1">
    <citation type="journal article" date="2015" name="Genome Announc.">
        <title>Expanding the biotechnology potential of lactobacilli through comparative genomics of 213 strains and associated genera.</title>
        <authorList>
            <person name="Sun Z."/>
            <person name="Harris H.M."/>
            <person name="McCann A."/>
            <person name="Guo C."/>
            <person name="Argimon S."/>
            <person name="Zhang W."/>
            <person name="Yang X."/>
            <person name="Jeffery I.B."/>
            <person name="Cooney J.C."/>
            <person name="Kagawa T.F."/>
            <person name="Liu W."/>
            <person name="Song Y."/>
            <person name="Salvetti E."/>
            <person name="Wrobel A."/>
            <person name="Rasinkangas P."/>
            <person name="Parkhill J."/>
            <person name="Rea M.C."/>
            <person name="O'Sullivan O."/>
            <person name="Ritari J."/>
            <person name="Douillard F.P."/>
            <person name="Paul Ross R."/>
            <person name="Yang R."/>
            <person name="Briner A.E."/>
            <person name="Felis G.E."/>
            <person name="de Vos W.M."/>
            <person name="Barrangou R."/>
            <person name="Klaenhammer T.R."/>
            <person name="Caufield P.W."/>
            <person name="Cui Y."/>
            <person name="Zhang H."/>
            <person name="O'Toole P.W."/>
        </authorList>
    </citation>
    <scope>NUCLEOTIDE SEQUENCE [LARGE SCALE GENOMIC DNA]</scope>
    <source>
        <strain evidence="3 4">DSM 16043</strain>
    </source>
</reference>
<organism evidence="3 4">
    <name type="scientific">Lactobacillus kalixensis DSM 16043</name>
    <dbReference type="NCBI Taxonomy" id="1423763"/>
    <lineage>
        <taxon>Bacteria</taxon>
        <taxon>Bacillati</taxon>
        <taxon>Bacillota</taxon>
        <taxon>Bacilli</taxon>
        <taxon>Lactobacillales</taxon>
        <taxon>Lactobacillaceae</taxon>
        <taxon>Lactobacillus</taxon>
    </lineage>
</organism>
<keyword evidence="4" id="KW-1185">Reference proteome</keyword>